<dbReference type="EMBL" id="BQNB010013789">
    <property type="protein sequence ID" value="GJT20286.1"/>
    <property type="molecule type" value="Genomic_DNA"/>
</dbReference>
<evidence type="ECO:0000256" key="1">
    <source>
        <dbReference type="SAM" id="MobiDB-lite"/>
    </source>
</evidence>
<dbReference type="Proteomes" id="UP001151760">
    <property type="component" value="Unassembled WGS sequence"/>
</dbReference>
<feature type="compositionally biased region" description="Basic and acidic residues" evidence="1">
    <location>
        <begin position="133"/>
        <end position="157"/>
    </location>
</feature>
<reference evidence="2" key="2">
    <citation type="submission" date="2022-01" db="EMBL/GenBank/DDBJ databases">
        <authorList>
            <person name="Yamashiro T."/>
            <person name="Shiraishi A."/>
            <person name="Satake H."/>
            <person name="Nakayama K."/>
        </authorList>
    </citation>
    <scope>NUCLEOTIDE SEQUENCE</scope>
</reference>
<feature type="region of interest" description="Disordered" evidence="1">
    <location>
        <begin position="132"/>
        <end position="169"/>
    </location>
</feature>
<protein>
    <submittedName>
        <fullName evidence="2">Uncharacterized protein</fullName>
    </submittedName>
</protein>
<comment type="caution">
    <text evidence="2">The sequence shown here is derived from an EMBL/GenBank/DDBJ whole genome shotgun (WGS) entry which is preliminary data.</text>
</comment>
<organism evidence="2 3">
    <name type="scientific">Tanacetum coccineum</name>
    <dbReference type="NCBI Taxonomy" id="301880"/>
    <lineage>
        <taxon>Eukaryota</taxon>
        <taxon>Viridiplantae</taxon>
        <taxon>Streptophyta</taxon>
        <taxon>Embryophyta</taxon>
        <taxon>Tracheophyta</taxon>
        <taxon>Spermatophyta</taxon>
        <taxon>Magnoliopsida</taxon>
        <taxon>eudicotyledons</taxon>
        <taxon>Gunneridae</taxon>
        <taxon>Pentapetalae</taxon>
        <taxon>asterids</taxon>
        <taxon>campanulids</taxon>
        <taxon>Asterales</taxon>
        <taxon>Asteraceae</taxon>
        <taxon>Asteroideae</taxon>
        <taxon>Anthemideae</taxon>
        <taxon>Anthemidinae</taxon>
        <taxon>Tanacetum</taxon>
    </lineage>
</organism>
<proteinExistence type="predicted"/>
<accession>A0ABQ5BZH3</accession>
<evidence type="ECO:0000313" key="2">
    <source>
        <dbReference type="EMBL" id="GJT20286.1"/>
    </source>
</evidence>
<keyword evidence="3" id="KW-1185">Reference proteome</keyword>
<name>A0ABQ5BZH3_9ASTR</name>
<evidence type="ECO:0000313" key="3">
    <source>
        <dbReference type="Proteomes" id="UP001151760"/>
    </source>
</evidence>
<reference evidence="2" key="1">
    <citation type="journal article" date="2022" name="Int. J. Mol. Sci.">
        <title>Draft Genome of Tanacetum Coccineum: Genomic Comparison of Closely Related Tanacetum-Family Plants.</title>
        <authorList>
            <person name="Yamashiro T."/>
            <person name="Shiraishi A."/>
            <person name="Nakayama K."/>
            <person name="Satake H."/>
        </authorList>
    </citation>
    <scope>NUCLEOTIDE SEQUENCE</scope>
</reference>
<gene>
    <name evidence="2" type="ORF">Tco_0890223</name>
</gene>
<sequence length="189" mass="21036">MNGKVVMSVMLGVKEPENVQLQNPNVSKVKGSGCFSRMKPIAKVTAEELSKRRTCSVCGDKGGHNSRTYKKEPHMRSLFRAIPSSLLAVLRMDPSALGVSSIAGLIFLRRSCVLVPLMVLLDDTKGRHNHLRSRTDMDEVVDDEGKPLKKVDYSSDHDSEDEVEPVDKEMTSFLASERVDYNTNSLLEQ</sequence>